<dbReference type="EMBL" id="MCIA01000024">
    <property type="protein sequence ID" value="RKD30889.1"/>
    <property type="molecule type" value="Genomic_DNA"/>
</dbReference>
<gene>
    <name evidence="4" type="ORF">BET01_21010</name>
</gene>
<dbReference type="AlphaFoldDB" id="A0A419T0C9"/>
<dbReference type="OrthoDB" id="9810250at2"/>
<feature type="domain" description="HTH tetR-type" evidence="3">
    <location>
        <begin position="12"/>
        <end position="72"/>
    </location>
</feature>
<dbReference type="Pfam" id="PF14278">
    <property type="entry name" value="TetR_C_8"/>
    <property type="match status" value="1"/>
</dbReference>
<evidence type="ECO:0000313" key="5">
    <source>
        <dbReference type="Proteomes" id="UP000284277"/>
    </source>
</evidence>
<dbReference type="RefSeq" id="WP_158585066.1">
    <property type="nucleotide sequence ID" value="NZ_MCIA01000024.1"/>
</dbReference>
<evidence type="ECO:0000256" key="1">
    <source>
        <dbReference type="ARBA" id="ARBA00023125"/>
    </source>
</evidence>
<reference evidence="4 5" key="1">
    <citation type="submission" date="2016-08" db="EMBL/GenBank/DDBJ databases">
        <title>A new outlook on sporulation: Clostridium algidixylanolyticum.</title>
        <authorList>
            <person name="Poppleton D.I."/>
            <person name="Gribaldo S."/>
        </authorList>
    </citation>
    <scope>NUCLEOTIDE SEQUENCE [LARGE SCALE GENOMIC DNA]</scope>
    <source>
        <strain evidence="4 5">SPL73</strain>
    </source>
</reference>
<feature type="DNA-binding region" description="H-T-H motif" evidence="2">
    <location>
        <begin position="35"/>
        <end position="54"/>
    </location>
</feature>
<dbReference type="InterPro" id="IPR039532">
    <property type="entry name" value="TetR_C_Firmicutes"/>
</dbReference>
<dbReference type="InterPro" id="IPR009057">
    <property type="entry name" value="Homeodomain-like_sf"/>
</dbReference>
<dbReference type="Proteomes" id="UP000284277">
    <property type="component" value="Unassembled WGS sequence"/>
</dbReference>
<keyword evidence="1 2" id="KW-0238">DNA-binding</keyword>
<evidence type="ECO:0000259" key="3">
    <source>
        <dbReference type="PROSITE" id="PS50977"/>
    </source>
</evidence>
<sequence>MNKDKIDDRRVRKTKRALRDGLAELMIDKNLRSITVRELTDKVDIHRATFYAHYKDIYDLYEQMEDAVVVELNQILINNFSVPSIQFYTVLFEYISENKQLSRMLFGNHGGISFLYRLNLLFEEKCMEGWCKEWELSEEDEELKYKVRYHVQGCLAIISRWAESNFTYPNDKLIRILSDIDKSMEGYVKNKSTEAQNNK</sequence>
<evidence type="ECO:0000256" key="2">
    <source>
        <dbReference type="PROSITE-ProRule" id="PRU00335"/>
    </source>
</evidence>
<keyword evidence="5" id="KW-1185">Reference proteome</keyword>
<proteinExistence type="predicted"/>
<dbReference type="Gene3D" id="1.10.357.10">
    <property type="entry name" value="Tetracycline Repressor, domain 2"/>
    <property type="match status" value="1"/>
</dbReference>
<protein>
    <recommendedName>
        <fullName evidence="3">HTH tetR-type domain-containing protein</fullName>
    </recommendedName>
</protein>
<name>A0A419T0C9_9FIRM</name>
<comment type="caution">
    <text evidence="4">The sequence shown here is derived from an EMBL/GenBank/DDBJ whole genome shotgun (WGS) entry which is preliminary data.</text>
</comment>
<dbReference type="PROSITE" id="PS50977">
    <property type="entry name" value="HTH_TETR_2"/>
    <property type="match status" value="1"/>
</dbReference>
<dbReference type="InterPro" id="IPR001647">
    <property type="entry name" value="HTH_TetR"/>
</dbReference>
<dbReference type="PANTHER" id="PTHR43479">
    <property type="entry name" value="ACREF/ENVCD OPERON REPRESSOR-RELATED"/>
    <property type="match status" value="1"/>
</dbReference>
<dbReference type="PANTHER" id="PTHR43479:SF7">
    <property type="entry name" value="TETR-FAMILY TRANSCRIPTIONAL REGULATOR"/>
    <property type="match status" value="1"/>
</dbReference>
<dbReference type="SUPFAM" id="SSF46689">
    <property type="entry name" value="Homeodomain-like"/>
    <property type="match status" value="1"/>
</dbReference>
<dbReference type="GO" id="GO:0003677">
    <property type="term" value="F:DNA binding"/>
    <property type="evidence" value="ECO:0007669"/>
    <property type="project" value="UniProtKB-UniRule"/>
</dbReference>
<evidence type="ECO:0000313" key="4">
    <source>
        <dbReference type="EMBL" id="RKD30889.1"/>
    </source>
</evidence>
<organism evidence="4 5">
    <name type="scientific">Lacrimispora algidixylanolytica</name>
    <dbReference type="NCBI Taxonomy" id="94868"/>
    <lineage>
        <taxon>Bacteria</taxon>
        <taxon>Bacillati</taxon>
        <taxon>Bacillota</taxon>
        <taxon>Clostridia</taxon>
        <taxon>Lachnospirales</taxon>
        <taxon>Lachnospiraceae</taxon>
        <taxon>Lacrimispora</taxon>
    </lineage>
</organism>
<dbReference type="InterPro" id="IPR050624">
    <property type="entry name" value="HTH-type_Tx_Regulator"/>
</dbReference>
<accession>A0A419T0C9</accession>